<sequence>MILKTLILQDSLTITNSVGISSSMVPDFTNLEVKKFQVENKQNIPQLPASDSHSPYSVGKIRGTYSKRDSMLTSYNKRKYLCIALFAREIQTGYLVMHRGFGHDEENLVNL</sequence>
<organism evidence="1 2">
    <name type="scientific">Romanomermis culicivorax</name>
    <name type="common">Nematode worm</name>
    <dbReference type="NCBI Taxonomy" id="13658"/>
    <lineage>
        <taxon>Eukaryota</taxon>
        <taxon>Metazoa</taxon>
        <taxon>Ecdysozoa</taxon>
        <taxon>Nematoda</taxon>
        <taxon>Enoplea</taxon>
        <taxon>Dorylaimia</taxon>
        <taxon>Mermithida</taxon>
        <taxon>Mermithoidea</taxon>
        <taxon>Mermithidae</taxon>
        <taxon>Romanomermis</taxon>
    </lineage>
</organism>
<protein>
    <submittedName>
        <fullName evidence="2">Uncharacterized protein</fullName>
    </submittedName>
</protein>
<dbReference type="AlphaFoldDB" id="A0A915IIZ7"/>
<dbReference type="Proteomes" id="UP000887565">
    <property type="component" value="Unplaced"/>
</dbReference>
<evidence type="ECO:0000313" key="1">
    <source>
        <dbReference type="Proteomes" id="UP000887565"/>
    </source>
</evidence>
<proteinExistence type="predicted"/>
<keyword evidence="1" id="KW-1185">Reference proteome</keyword>
<name>A0A915IIZ7_ROMCU</name>
<reference evidence="2" key="1">
    <citation type="submission" date="2022-11" db="UniProtKB">
        <authorList>
            <consortium name="WormBaseParasite"/>
        </authorList>
    </citation>
    <scope>IDENTIFICATION</scope>
</reference>
<accession>A0A915IIZ7</accession>
<dbReference type="WBParaSite" id="nRc.2.0.1.t13828-RA">
    <property type="protein sequence ID" value="nRc.2.0.1.t13828-RA"/>
    <property type="gene ID" value="nRc.2.0.1.g13828"/>
</dbReference>
<evidence type="ECO:0000313" key="2">
    <source>
        <dbReference type="WBParaSite" id="nRc.2.0.1.t13828-RA"/>
    </source>
</evidence>